<name>A0A8H3R0Z5_9GLOM</name>
<dbReference type="EMBL" id="BLAL01000285">
    <property type="protein sequence ID" value="GES99845.1"/>
    <property type="molecule type" value="Genomic_DNA"/>
</dbReference>
<reference evidence="1" key="1">
    <citation type="submission" date="2019-10" db="EMBL/GenBank/DDBJ databases">
        <title>Conservation and host-specific expression of non-tandemly repeated heterogenous ribosome RNA gene in arbuscular mycorrhizal fungi.</title>
        <authorList>
            <person name="Maeda T."/>
            <person name="Kobayashi Y."/>
            <person name="Nakagawa T."/>
            <person name="Ezawa T."/>
            <person name="Yamaguchi K."/>
            <person name="Bino T."/>
            <person name="Nishimoto Y."/>
            <person name="Shigenobu S."/>
            <person name="Kawaguchi M."/>
        </authorList>
    </citation>
    <scope>NUCLEOTIDE SEQUENCE</scope>
    <source>
        <strain evidence="1">HR1</strain>
    </source>
</reference>
<keyword evidence="1" id="KW-0418">Kinase</keyword>
<evidence type="ECO:0000313" key="2">
    <source>
        <dbReference type="Proteomes" id="UP000615446"/>
    </source>
</evidence>
<evidence type="ECO:0000313" key="1">
    <source>
        <dbReference type="EMBL" id="GES99845.1"/>
    </source>
</evidence>
<dbReference type="Proteomes" id="UP000615446">
    <property type="component" value="Unassembled WGS sequence"/>
</dbReference>
<proteinExistence type="predicted"/>
<dbReference type="GO" id="GO:0016301">
    <property type="term" value="F:kinase activity"/>
    <property type="evidence" value="ECO:0007669"/>
    <property type="project" value="UniProtKB-KW"/>
</dbReference>
<dbReference type="AlphaFoldDB" id="A0A8H3R0Z5"/>
<gene>
    <name evidence="1" type="ORF">RCL2_002632600</name>
</gene>
<protein>
    <submittedName>
        <fullName evidence="1">Kinase-like domain-containing protein</fullName>
    </submittedName>
</protein>
<comment type="caution">
    <text evidence="1">The sequence shown here is derived from an EMBL/GenBank/DDBJ whole genome shotgun (WGS) entry which is preliminary data.</text>
</comment>
<sequence length="100" mass="11940">MIHDISDCLRAFHRREYCHRDFHSDIVWRVAPEVSRIPKRQIFMDLGCIGYLQGKRPIIPEYTPESYSASMKRCWDLIPTDRSTSYGLIKQIGDWEKNYM</sequence>
<keyword evidence="1" id="KW-0808">Transferase</keyword>
<accession>A0A8H3R0Z5</accession>
<organism evidence="1 2">
    <name type="scientific">Rhizophagus clarus</name>
    <dbReference type="NCBI Taxonomy" id="94130"/>
    <lineage>
        <taxon>Eukaryota</taxon>
        <taxon>Fungi</taxon>
        <taxon>Fungi incertae sedis</taxon>
        <taxon>Mucoromycota</taxon>
        <taxon>Glomeromycotina</taxon>
        <taxon>Glomeromycetes</taxon>
        <taxon>Glomerales</taxon>
        <taxon>Glomeraceae</taxon>
        <taxon>Rhizophagus</taxon>
    </lineage>
</organism>